<gene>
    <name evidence="2" type="ORF">VitviT2T_030374</name>
</gene>
<sequence>MCFVHVSKDRWGHLVEWVMKSSFSFLNKLFEIDQSKRSHGVLLTEKNQKVILAQVKPFVIPLFPKLAPPTLVSSEHFVLKDLPFYEVARLADIEAKKAHLDTNEKKHQERQAFGSTSRVTSNLSHLASKKEDHRLVSGLGDLD</sequence>
<feature type="compositionally biased region" description="Basic and acidic residues" evidence="1">
    <location>
        <begin position="100"/>
        <end position="110"/>
    </location>
</feature>
<feature type="compositionally biased region" description="Polar residues" evidence="1">
    <location>
        <begin position="113"/>
        <end position="125"/>
    </location>
</feature>
<name>A0ABY9E0M1_VITVI</name>
<evidence type="ECO:0000313" key="2">
    <source>
        <dbReference type="EMBL" id="WKA13041.1"/>
    </source>
</evidence>
<protein>
    <submittedName>
        <fullName evidence="2">Uncharacterized protein</fullName>
    </submittedName>
</protein>
<organism evidence="2 3">
    <name type="scientific">Vitis vinifera</name>
    <name type="common">Grape</name>
    <dbReference type="NCBI Taxonomy" id="29760"/>
    <lineage>
        <taxon>Eukaryota</taxon>
        <taxon>Viridiplantae</taxon>
        <taxon>Streptophyta</taxon>
        <taxon>Embryophyta</taxon>
        <taxon>Tracheophyta</taxon>
        <taxon>Spermatophyta</taxon>
        <taxon>Magnoliopsida</taxon>
        <taxon>eudicotyledons</taxon>
        <taxon>Gunneridae</taxon>
        <taxon>Pentapetalae</taxon>
        <taxon>rosids</taxon>
        <taxon>Vitales</taxon>
        <taxon>Vitaceae</taxon>
        <taxon>Viteae</taxon>
        <taxon>Vitis</taxon>
    </lineage>
</organism>
<accession>A0ABY9E0M1</accession>
<keyword evidence="3" id="KW-1185">Reference proteome</keyword>
<reference evidence="2 3" key="1">
    <citation type="journal article" date="2023" name="Hortic Res">
        <title>The complete reference genome for grapevine (Vitis vinifera L.) genetics and breeding.</title>
        <authorList>
            <person name="Shi X."/>
            <person name="Cao S."/>
            <person name="Wang X."/>
            <person name="Huang S."/>
            <person name="Wang Y."/>
            <person name="Liu Z."/>
            <person name="Liu W."/>
            <person name="Leng X."/>
            <person name="Peng Y."/>
            <person name="Wang N."/>
            <person name="Wang Y."/>
            <person name="Ma Z."/>
            <person name="Xu X."/>
            <person name="Zhang F."/>
            <person name="Xue H."/>
            <person name="Zhong H."/>
            <person name="Wang Y."/>
            <person name="Zhang K."/>
            <person name="Velt A."/>
            <person name="Avia K."/>
            <person name="Holtgrawe D."/>
            <person name="Grimplet J."/>
            <person name="Matus J.T."/>
            <person name="Ware D."/>
            <person name="Wu X."/>
            <person name="Wang H."/>
            <person name="Liu C."/>
            <person name="Fang Y."/>
            <person name="Rustenholz C."/>
            <person name="Cheng Z."/>
            <person name="Xiao H."/>
            <person name="Zhou Y."/>
        </authorList>
    </citation>
    <scope>NUCLEOTIDE SEQUENCE [LARGE SCALE GENOMIC DNA]</scope>
    <source>
        <strain evidence="3">cv. Pinot noir / PN40024</strain>
        <tissue evidence="2">Leaf</tissue>
    </source>
</reference>
<dbReference type="Proteomes" id="UP001227230">
    <property type="component" value="Chromosome 19"/>
</dbReference>
<proteinExistence type="predicted"/>
<evidence type="ECO:0000256" key="1">
    <source>
        <dbReference type="SAM" id="MobiDB-lite"/>
    </source>
</evidence>
<dbReference type="EMBL" id="CP126666">
    <property type="protein sequence ID" value="WKA13041.1"/>
    <property type="molecule type" value="Genomic_DNA"/>
</dbReference>
<evidence type="ECO:0000313" key="3">
    <source>
        <dbReference type="Proteomes" id="UP001227230"/>
    </source>
</evidence>
<feature type="region of interest" description="Disordered" evidence="1">
    <location>
        <begin position="100"/>
        <end position="125"/>
    </location>
</feature>